<feature type="region of interest" description="Disordered" evidence="3">
    <location>
        <begin position="53"/>
        <end position="84"/>
    </location>
</feature>
<dbReference type="InterPro" id="IPR010998">
    <property type="entry name" value="Integrase_recombinase_N"/>
</dbReference>
<dbReference type="GO" id="GO:0006310">
    <property type="term" value="P:DNA recombination"/>
    <property type="evidence" value="ECO:0007669"/>
    <property type="project" value="UniProtKB-KW"/>
</dbReference>
<dbReference type="Gene3D" id="1.10.443.10">
    <property type="entry name" value="Intergrase catalytic core"/>
    <property type="match status" value="1"/>
</dbReference>
<dbReference type="GO" id="GO:0003677">
    <property type="term" value="F:DNA binding"/>
    <property type="evidence" value="ECO:0007669"/>
    <property type="project" value="UniProtKB-KW"/>
</dbReference>
<keyword evidence="1" id="KW-0238">DNA-binding</keyword>
<dbReference type="PANTHER" id="PTHR33050:SF7">
    <property type="entry name" value="RIBONUCLEASE H"/>
    <property type="match status" value="1"/>
</dbReference>
<feature type="compositionally biased region" description="Basic and acidic residues" evidence="3">
    <location>
        <begin position="53"/>
        <end position="80"/>
    </location>
</feature>
<dbReference type="InterPro" id="IPR011010">
    <property type="entry name" value="DNA_brk_join_enz"/>
</dbReference>
<evidence type="ECO:0000313" key="5">
    <source>
        <dbReference type="Proteomes" id="UP001063166"/>
    </source>
</evidence>
<sequence length="1350" mass="150982">MGARAQTFERLVDDVLRGAIPCSEFAAKLREAGASAAEGEDYFSILQQRLAQQRRDGERARESENDREPLGSQEPVREPTPEGLSVEEAALFRSRRDCMLAEARQREENDRLRAVESAAWGVLQAKVSRLRQDPPELSDSTAFNADALAQLLNIVRPSDSSLPSSVLSAAPHLADLASAVVADPHIEATWKLRRAFSSDRALDPLVNLMQCQPVAEPLPRSVWRSIIQDLYVDFEKLYASMDRGYDHNDDQSELPGGFALVRKEQASAKRAVRTEAEWIRVFGAWEAGVTLLYRHRGAELQAYRSIVMDLFRAVPDPSVAIRFDVEARDRYAKSPYRLDDRNQLHLPLLAQMFRFSFSGPSAKRSIGGSAGSSSKRSAVPCHNWNFGTAHGTNPDASLSSRLADEGELAEVTRRVEEASVGPRRFDPATGSKRKASTVPLDAPRFRRGFVWSDDSNEDISPAALYTESAPPLPSPPPLLVNDPNIQNSLEAMKDHIRVETPFNVDRFEAMLADHPNQPFVKSVMTGLREGFWPFDEGEWKMELEEFVDNYSVDERDLDAIRAFRDSEQAAGRWSGPLPDTELLPGMKMSPMFVVWQKGKGRVITDHSGSGINDGIPKHEGKVKYDDMHSFGQSLRNARIANPGRRLITFKSDVASAFLNLPAHPIWQLHQVVTVDGRLYIVRRLVFGNRASPRCWCAVSGLMCWLATRKLGIVGLRVYMDDFFCWDFEGNSLWFHGKLRPRRQVQLLLFWEAIGCPYEDRKQEHGAALKIIGFWVDANRGSISLAPDSVQDILSRIDAFLSSPRRKAPLREWQSLGGHLNWLLNVLPWGRPALTELYRKMDGKQLPSRGIHLNAAVVSDLTWLAATIPNAIGVRFVDDGHWSDADADIVVWTDASLNHALAFVYSNCGFVYQLHPPPPKVNIDIFFLELVAILSAIHHVASLNPPPRRILLFTDSLDSVAVFNTLRVSTSMHNGPLLAVAGIVLRTGVDVRVRHISVSRRPRPHVLSPSGPFAGAMEGVLLSALGGSHAPRTARPPMDLGDLDKHTLHLQAHAIEKATVDGYATGARDYISFCMNHHLPLDPTPQTLSRYVAYTSRFIASAPKYLSGVRHFLRDLYPDFDANRAHPLVQSTIRGSKKLRADPVRRKLPLRTAHLATFLHIARQSGSYDDLLFVTILACCFYACHRSGELVQKNGKGLVDWRKIVKRSSLVFCDGRAGYHLPYHKTDTFFRGTDILFTPQEVADPVTLLQEYAALRDRVHGARAPLFLREDGSHPTRAWFDSKFFAVLSREFGGHSARAGGATFYASLGLSEDVIQALGRWSSEAWKIYIRENPAVRAELQLAALRFRLRM</sequence>
<dbReference type="GO" id="GO:0015074">
    <property type="term" value="P:DNA integration"/>
    <property type="evidence" value="ECO:0007669"/>
    <property type="project" value="InterPro"/>
</dbReference>
<dbReference type="InterPro" id="IPR043502">
    <property type="entry name" value="DNA/RNA_pol_sf"/>
</dbReference>
<dbReference type="PANTHER" id="PTHR33050">
    <property type="entry name" value="REVERSE TRANSCRIPTASE DOMAIN-CONTAINING PROTEIN"/>
    <property type="match status" value="1"/>
</dbReference>
<evidence type="ECO:0000256" key="1">
    <source>
        <dbReference type="ARBA" id="ARBA00023125"/>
    </source>
</evidence>
<keyword evidence="2" id="KW-0233">DNA recombination</keyword>
<dbReference type="OrthoDB" id="3249498at2759"/>
<reference evidence="4" key="1">
    <citation type="submission" date="2022-07" db="EMBL/GenBank/DDBJ databases">
        <title>The genome of Lyophyllum shimeji provides insight into the initial evolution of ectomycorrhizal fungal genome.</title>
        <authorList>
            <person name="Kobayashi Y."/>
            <person name="Shibata T."/>
            <person name="Hirakawa H."/>
            <person name="Shigenobu S."/>
            <person name="Nishiyama T."/>
            <person name="Yamada A."/>
            <person name="Hasebe M."/>
            <person name="Kawaguchi M."/>
        </authorList>
    </citation>
    <scope>NUCLEOTIDE SEQUENCE</scope>
    <source>
        <strain evidence="4">AT787</strain>
    </source>
</reference>
<dbReference type="SUPFAM" id="SSF56349">
    <property type="entry name" value="DNA breaking-rejoining enzymes"/>
    <property type="match status" value="1"/>
</dbReference>
<dbReference type="Proteomes" id="UP001063166">
    <property type="component" value="Unassembled WGS sequence"/>
</dbReference>
<name>A0A9P3PFM1_LYOSH</name>
<dbReference type="SUPFAM" id="SSF56672">
    <property type="entry name" value="DNA/RNA polymerases"/>
    <property type="match status" value="1"/>
</dbReference>
<evidence type="ECO:0000256" key="2">
    <source>
        <dbReference type="ARBA" id="ARBA00023172"/>
    </source>
</evidence>
<comment type="caution">
    <text evidence="4">The sequence shown here is derived from an EMBL/GenBank/DDBJ whole genome shotgun (WGS) entry which is preliminary data.</text>
</comment>
<dbReference type="EMBL" id="BRPK01000002">
    <property type="protein sequence ID" value="GLB34517.1"/>
    <property type="molecule type" value="Genomic_DNA"/>
</dbReference>
<dbReference type="Gene3D" id="1.10.150.130">
    <property type="match status" value="1"/>
</dbReference>
<feature type="region of interest" description="Disordered" evidence="3">
    <location>
        <begin position="413"/>
        <end position="436"/>
    </location>
</feature>
<dbReference type="InterPro" id="IPR013762">
    <property type="entry name" value="Integrase-like_cat_sf"/>
</dbReference>
<gene>
    <name evidence="4" type="ORF">LshimejAT787_0200820</name>
</gene>
<organism evidence="4 5">
    <name type="scientific">Lyophyllum shimeji</name>
    <name type="common">Hon-shimeji</name>
    <name type="synonym">Tricholoma shimeji</name>
    <dbReference type="NCBI Taxonomy" id="47721"/>
    <lineage>
        <taxon>Eukaryota</taxon>
        <taxon>Fungi</taxon>
        <taxon>Dikarya</taxon>
        <taxon>Basidiomycota</taxon>
        <taxon>Agaricomycotina</taxon>
        <taxon>Agaricomycetes</taxon>
        <taxon>Agaricomycetidae</taxon>
        <taxon>Agaricales</taxon>
        <taxon>Tricholomatineae</taxon>
        <taxon>Lyophyllaceae</taxon>
        <taxon>Lyophyllum</taxon>
    </lineage>
</organism>
<dbReference type="InterPro" id="IPR052055">
    <property type="entry name" value="Hepadnavirus_pol/RT"/>
</dbReference>
<accession>A0A9P3PFM1</accession>
<protein>
    <recommendedName>
        <fullName evidence="6">Reverse transcriptase domain-containing protein</fullName>
    </recommendedName>
</protein>
<proteinExistence type="predicted"/>
<evidence type="ECO:0008006" key="6">
    <source>
        <dbReference type="Google" id="ProtNLM"/>
    </source>
</evidence>
<evidence type="ECO:0000256" key="3">
    <source>
        <dbReference type="SAM" id="MobiDB-lite"/>
    </source>
</evidence>
<evidence type="ECO:0000313" key="4">
    <source>
        <dbReference type="EMBL" id="GLB34517.1"/>
    </source>
</evidence>
<keyword evidence="5" id="KW-1185">Reference proteome</keyword>